<feature type="transmembrane region" description="Helical" evidence="1">
    <location>
        <begin position="12"/>
        <end position="31"/>
    </location>
</feature>
<proteinExistence type="predicted"/>
<protein>
    <submittedName>
        <fullName evidence="2">Uncharacterized protein</fullName>
    </submittedName>
</protein>
<accession>A0AAW2V3N3</accession>
<sequence length="64" mass="6802">MTGAAGMLNHQSLNLLIHLSVLALLCGEYLVNVSKKASRTMYLRGTKARSKARAKSATANLSVA</sequence>
<gene>
    <name evidence="2" type="ORF">Sradi_0912000</name>
</gene>
<keyword evidence="1" id="KW-0472">Membrane</keyword>
<dbReference type="EMBL" id="JACGWJ010000004">
    <property type="protein sequence ID" value="KAL0423772.1"/>
    <property type="molecule type" value="Genomic_DNA"/>
</dbReference>
<dbReference type="AlphaFoldDB" id="A0AAW2V3N3"/>
<comment type="caution">
    <text evidence="2">The sequence shown here is derived from an EMBL/GenBank/DDBJ whole genome shotgun (WGS) entry which is preliminary data.</text>
</comment>
<evidence type="ECO:0000313" key="2">
    <source>
        <dbReference type="EMBL" id="KAL0423772.1"/>
    </source>
</evidence>
<keyword evidence="1" id="KW-0812">Transmembrane</keyword>
<keyword evidence="1" id="KW-1133">Transmembrane helix</keyword>
<reference evidence="2" key="2">
    <citation type="journal article" date="2024" name="Plant">
        <title>Genomic evolution and insights into agronomic trait innovations of Sesamum species.</title>
        <authorList>
            <person name="Miao H."/>
            <person name="Wang L."/>
            <person name="Qu L."/>
            <person name="Liu H."/>
            <person name="Sun Y."/>
            <person name="Le M."/>
            <person name="Wang Q."/>
            <person name="Wei S."/>
            <person name="Zheng Y."/>
            <person name="Lin W."/>
            <person name="Duan Y."/>
            <person name="Cao H."/>
            <person name="Xiong S."/>
            <person name="Wang X."/>
            <person name="Wei L."/>
            <person name="Li C."/>
            <person name="Ma Q."/>
            <person name="Ju M."/>
            <person name="Zhao R."/>
            <person name="Li G."/>
            <person name="Mu C."/>
            <person name="Tian Q."/>
            <person name="Mei H."/>
            <person name="Zhang T."/>
            <person name="Gao T."/>
            <person name="Zhang H."/>
        </authorList>
    </citation>
    <scope>NUCLEOTIDE SEQUENCE</scope>
    <source>
        <strain evidence="2">G02</strain>
    </source>
</reference>
<name>A0AAW2V3N3_SESRA</name>
<reference evidence="2" key="1">
    <citation type="submission" date="2020-06" db="EMBL/GenBank/DDBJ databases">
        <authorList>
            <person name="Li T."/>
            <person name="Hu X."/>
            <person name="Zhang T."/>
            <person name="Song X."/>
            <person name="Zhang H."/>
            <person name="Dai N."/>
            <person name="Sheng W."/>
            <person name="Hou X."/>
            <person name="Wei L."/>
        </authorList>
    </citation>
    <scope>NUCLEOTIDE SEQUENCE</scope>
    <source>
        <strain evidence="2">G02</strain>
        <tissue evidence="2">Leaf</tissue>
    </source>
</reference>
<organism evidence="2">
    <name type="scientific">Sesamum radiatum</name>
    <name type="common">Black benniseed</name>
    <dbReference type="NCBI Taxonomy" id="300843"/>
    <lineage>
        <taxon>Eukaryota</taxon>
        <taxon>Viridiplantae</taxon>
        <taxon>Streptophyta</taxon>
        <taxon>Embryophyta</taxon>
        <taxon>Tracheophyta</taxon>
        <taxon>Spermatophyta</taxon>
        <taxon>Magnoliopsida</taxon>
        <taxon>eudicotyledons</taxon>
        <taxon>Gunneridae</taxon>
        <taxon>Pentapetalae</taxon>
        <taxon>asterids</taxon>
        <taxon>lamiids</taxon>
        <taxon>Lamiales</taxon>
        <taxon>Pedaliaceae</taxon>
        <taxon>Sesamum</taxon>
    </lineage>
</organism>
<evidence type="ECO:0000256" key="1">
    <source>
        <dbReference type="SAM" id="Phobius"/>
    </source>
</evidence>